<dbReference type="Proteomes" id="UP000026714">
    <property type="component" value="Unassembled WGS sequence"/>
</dbReference>
<accession>A0A059KGJ5</accession>
<dbReference type="STRING" id="34103.SAMN05421778_111137"/>
<dbReference type="AlphaFoldDB" id="A0A059KGJ5"/>
<dbReference type="EMBL" id="AZRA01000125">
    <property type="protein sequence ID" value="KDB50587.1"/>
    <property type="molecule type" value="Genomic_DNA"/>
</dbReference>
<reference evidence="1 2" key="1">
    <citation type="journal article" date="2014" name="FEMS Microbiol. Ecol.">
        <title>Sphaerotilus natans encrusted with nanoball-shaped Fe(III) oxide minerals formed by nitrate-reducing mixotrophic Fe(II) oxidation.</title>
        <authorList>
            <person name="Park S."/>
            <person name="Kim D.H."/>
            <person name="Lee J.H."/>
            <person name="Hur H.G."/>
        </authorList>
    </citation>
    <scope>NUCLEOTIDE SEQUENCE [LARGE SCALE GENOMIC DNA]</scope>
    <source>
        <strain evidence="1 2">DSM 6575</strain>
    </source>
</reference>
<sequence length="173" mass="18800">MLDETVWFQYPRAASGTMDTITVIAPEGEPEPGKVLVRIVDIDPPLPDGLAVTISSDIPAAAVRLVLELPRAAVLIGASVPIIELSYQRIQGGELTRAEDFDGIPPEAEEVISYHADTSYLPAYTITIEADEWAPNGGGFVGSERRTYRFGLQKDYSINRDALVAAVNSRRKS</sequence>
<evidence type="ECO:0000313" key="1">
    <source>
        <dbReference type="EMBL" id="KDB50587.1"/>
    </source>
</evidence>
<proteinExistence type="predicted"/>
<comment type="caution">
    <text evidence="1">The sequence shown here is derived from an EMBL/GenBank/DDBJ whole genome shotgun (WGS) entry which is preliminary data.</text>
</comment>
<gene>
    <name evidence="1" type="ORF">X805_37950</name>
</gene>
<protein>
    <submittedName>
        <fullName evidence="1">Uncharacterized protein</fullName>
    </submittedName>
</protein>
<organism evidence="1 2">
    <name type="scientific">Sphaerotilus natans subsp. natans DSM 6575</name>
    <dbReference type="NCBI Taxonomy" id="1286631"/>
    <lineage>
        <taxon>Bacteria</taxon>
        <taxon>Pseudomonadati</taxon>
        <taxon>Pseudomonadota</taxon>
        <taxon>Betaproteobacteria</taxon>
        <taxon>Burkholderiales</taxon>
        <taxon>Sphaerotilaceae</taxon>
        <taxon>Sphaerotilus</taxon>
    </lineage>
</organism>
<name>A0A059KGJ5_9BURK</name>
<evidence type="ECO:0000313" key="2">
    <source>
        <dbReference type="Proteomes" id="UP000026714"/>
    </source>
</evidence>
<keyword evidence="2" id="KW-1185">Reference proteome</keyword>